<dbReference type="Gene3D" id="2.70.50.70">
    <property type="match status" value="1"/>
</dbReference>
<name>A0A6C0H6X2_9ZZZZ</name>
<dbReference type="GO" id="GO:0008061">
    <property type="term" value="F:chitin binding"/>
    <property type="evidence" value="ECO:0007669"/>
    <property type="project" value="InterPro"/>
</dbReference>
<dbReference type="InterPro" id="IPR005089">
    <property type="entry name" value="CBM19"/>
</dbReference>
<dbReference type="PANTHER" id="PTHR36182:SF1">
    <property type="entry name" value="PROTEIN, PUTATIVE (AFU_ORTHOLOGUE AFUA_6G10930)-RELATED"/>
    <property type="match status" value="1"/>
</dbReference>
<protein>
    <recommendedName>
        <fullName evidence="1">Carbohydrate-binding module family 19 domain-containing protein</fullName>
    </recommendedName>
</protein>
<feature type="domain" description="Carbohydrate-binding module family 19" evidence="1">
    <location>
        <begin position="233"/>
        <end position="262"/>
    </location>
</feature>
<reference evidence="2" key="1">
    <citation type="journal article" date="2020" name="Nature">
        <title>Giant virus diversity and host interactions through global metagenomics.</title>
        <authorList>
            <person name="Schulz F."/>
            <person name="Roux S."/>
            <person name="Paez-Espino D."/>
            <person name="Jungbluth S."/>
            <person name="Walsh D.A."/>
            <person name="Denef V.J."/>
            <person name="McMahon K.D."/>
            <person name="Konstantinidis K.T."/>
            <person name="Eloe-Fadrosh E.A."/>
            <person name="Kyrpides N.C."/>
            <person name="Woyke T."/>
        </authorList>
    </citation>
    <scope>NUCLEOTIDE SEQUENCE</scope>
    <source>
        <strain evidence="2">GVMAG-M-3300023179-73</strain>
    </source>
</reference>
<feature type="domain" description="Carbohydrate-binding module family 19" evidence="1">
    <location>
        <begin position="281"/>
        <end position="311"/>
    </location>
</feature>
<proteinExistence type="predicted"/>
<dbReference type="Pfam" id="PF03427">
    <property type="entry name" value="CBM_19"/>
    <property type="match status" value="2"/>
</dbReference>
<evidence type="ECO:0000313" key="2">
    <source>
        <dbReference type="EMBL" id="QHT76229.1"/>
    </source>
</evidence>
<dbReference type="GO" id="GO:0006032">
    <property type="term" value="P:chitin catabolic process"/>
    <property type="evidence" value="ECO:0007669"/>
    <property type="project" value="InterPro"/>
</dbReference>
<organism evidence="2">
    <name type="scientific">viral metagenome</name>
    <dbReference type="NCBI Taxonomy" id="1070528"/>
    <lineage>
        <taxon>unclassified sequences</taxon>
        <taxon>metagenomes</taxon>
        <taxon>organismal metagenomes</taxon>
    </lineage>
</organism>
<accession>A0A6C0H6X2</accession>
<sequence length="318" mass="35534">MQDPPARHSKYSEYYTTNNLINYDLNSPLYVQPDFFTFPCKGFPKGPATQTITSNKVRVTLEGTATHGGGHCQFGISYNDRDFLVLRTVFSSCMLDGMSYEFYLPAETPSGDTTVFWTWINRIGNREYYMECADVRVENGNTNQDVNLPGKELIVANILNYPIIPEFMATGSYDGADLFSEQKSITINPRISNVVVNSKPIPTQSQSIPTPPPWRRPTRTLQTTQQCIPGYMRCEQDDSFSICSNGNWVNMACAEGTKCISNGNYILCGMENTQQCIPGYMKCEQDDSFSICSNGNWVNMACGEGTKCISNGNYILCA</sequence>
<evidence type="ECO:0000259" key="1">
    <source>
        <dbReference type="Pfam" id="PF03427"/>
    </source>
</evidence>
<dbReference type="EMBL" id="MN739891">
    <property type="protein sequence ID" value="QHT76229.1"/>
    <property type="molecule type" value="Genomic_DNA"/>
</dbReference>
<dbReference type="PANTHER" id="PTHR36182">
    <property type="entry name" value="PROTEIN, PUTATIVE (AFU_ORTHOLOGUE AFUA_6G10930)-RELATED"/>
    <property type="match status" value="1"/>
</dbReference>
<dbReference type="AlphaFoldDB" id="A0A6C0H6X2"/>